<feature type="transmembrane region" description="Helical" evidence="1">
    <location>
        <begin position="407"/>
        <end position="426"/>
    </location>
</feature>
<protein>
    <submittedName>
        <fullName evidence="2">DUF1538 domain-containing protein</fullName>
    </submittedName>
</protein>
<reference evidence="2" key="2">
    <citation type="journal article" date="2021" name="PeerJ">
        <title>Extensive microbial diversity within the chicken gut microbiome revealed by metagenomics and culture.</title>
        <authorList>
            <person name="Gilroy R."/>
            <person name="Ravi A."/>
            <person name="Getino M."/>
            <person name="Pursley I."/>
            <person name="Horton D.L."/>
            <person name="Alikhan N.F."/>
            <person name="Baker D."/>
            <person name="Gharbi K."/>
            <person name="Hall N."/>
            <person name="Watson M."/>
            <person name="Adriaenssens E.M."/>
            <person name="Foster-Nyarko E."/>
            <person name="Jarju S."/>
            <person name="Secka A."/>
            <person name="Antonio M."/>
            <person name="Oren A."/>
            <person name="Chaudhuri R.R."/>
            <person name="La Ragione R."/>
            <person name="Hildebrand F."/>
            <person name="Pallen M.J."/>
        </authorList>
    </citation>
    <scope>NUCLEOTIDE SEQUENCE</scope>
    <source>
        <strain evidence="2">ChiSxjej2B14-8506</strain>
    </source>
</reference>
<feature type="transmembrane region" description="Helical" evidence="1">
    <location>
        <begin position="261"/>
        <end position="279"/>
    </location>
</feature>
<feature type="transmembrane region" description="Helical" evidence="1">
    <location>
        <begin position="208"/>
        <end position="229"/>
    </location>
</feature>
<gene>
    <name evidence="2" type="ORF">IAC59_09260</name>
</gene>
<evidence type="ECO:0000313" key="3">
    <source>
        <dbReference type="Proteomes" id="UP000824123"/>
    </source>
</evidence>
<dbReference type="Proteomes" id="UP000824123">
    <property type="component" value="Unassembled WGS sequence"/>
</dbReference>
<feature type="transmembrane region" description="Helical" evidence="1">
    <location>
        <begin position="148"/>
        <end position="172"/>
    </location>
</feature>
<feature type="transmembrane region" description="Helical" evidence="1">
    <location>
        <begin position="291"/>
        <end position="314"/>
    </location>
</feature>
<evidence type="ECO:0000256" key="1">
    <source>
        <dbReference type="SAM" id="Phobius"/>
    </source>
</evidence>
<comment type="caution">
    <text evidence="2">The sequence shown here is derived from an EMBL/GenBank/DDBJ whole genome shotgun (WGS) entry which is preliminary data.</text>
</comment>
<feature type="transmembrane region" description="Helical" evidence="1">
    <location>
        <begin position="438"/>
        <end position="454"/>
    </location>
</feature>
<organism evidence="2 3">
    <name type="scientific">Candidatus Fimadaptatus faecigallinarum</name>
    <dbReference type="NCBI Taxonomy" id="2840814"/>
    <lineage>
        <taxon>Bacteria</taxon>
        <taxon>Bacillati</taxon>
        <taxon>Bacillota</taxon>
        <taxon>Clostridia</taxon>
        <taxon>Eubacteriales</taxon>
        <taxon>Candidatus Fimadaptatus</taxon>
    </lineage>
</organism>
<name>A0A9D1LSZ0_9FIRM</name>
<feature type="transmembrane region" description="Helical" evidence="1">
    <location>
        <begin position="378"/>
        <end position="401"/>
    </location>
</feature>
<feature type="transmembrane region" description="Helical" evidence="1">
    <location>
        <begin position="178"/>
        <end position="196"/>
    </location>
</feature>
<feature type="transmembrane region" description="Helical" evidence="1">
    <location>
        <begin position="460"/>
        <end position="484"/>
    </location>
</feature>
<evidence type="ECO:0000313" key="2">
    <source>
        <dbReference type="EMBL" id="HIU47426.1"/>
    </source>
</evidence>
<keyword evidence="1" id="KW-0812">Transmembrane</keyword>
<sequence length="506" mass="53532">MPKRSRSILREKWREALTSVLPITGLVFLLCFAVVPVSNDALMGFVIGAALLILGMGLFTLGTDLAMTPIGQHVGSAITRSRKLWFIALIGFVVGILITLSEPDLQVLAEQVPGVPNMVLMVAVAIGVGLFLVVALLRIIFAVKMWYLLLGCYVLVFVLALFVPRSFLAVAFDSGGVTTGPMTVPFILALGVGVSAMRNDSAAENDSFGLVALCSIGPILAVMVLGLMYRPDEAAYTSSSVIAASTSTELWGQFMSALPKYLGEVALALAPIAAFFFIMQFTSLHIKGAMLFHIIVGLVYTYVGLVLFLLGVNVGFMPVGDYLGRALAELDCNWILVPIGMVIGYFVVAAEPAVHVLNKQVYEITAGAIPPRAMSISLSIGVSVSVGLAMLRILTGLPILALMVPGYALALLLMFIVPPIFTSIAFDSGGVASGPMTATFLLPFAMGACTALGGDVVADAFGVVAMVAMTPLITIQLLGVYYRFGKRGAAVVKPEQTEPVEDIIEL</sequence>
<feature type="transmembrane region" description="Helical" evidence="1">
    <location>
        <begin position="41"/>
        <end position="63"/>
    </location>
</feature>
<accession>A0A9D1LSZ0</accession>
<dbReference type="Pfam" id="PF07556">
    <property type="entry name" value="DUF1538"/>
    <property type="match status" value="2"/>
</dbReference>
<feature type="transmembrane region" description="Helical" evidence="1">
    <location>
        <begin position="84"/>
        <end position="100"/>
    </location>
</feature>
<keyword evidence="1" id="KW-0472">Membrane</keyword>
<dbReference type="AlphaFoldDB" id="A0A9D1LSZ0"/>
<reference evidence="2" key="1">
    <citation type="submission" date="2020-10" db="EMBL/GenBank/DDBJ databases">
        <authorList>
            <person name="Gilroy R."/>
        </authorList>
    </citation>
    <scope>NUCLEOTIDE SEQUENCE</scope>
    <source>
        <strain evidence="2">ChiSxjej2B14-8506</strain>
    </source>
</reference>
<feature type="transmembrane region" description="Helical" evidence="1">
    <location>
        <begin position="120"/>
        <end position="141"/>
    </location>
</feature>
<feature type="transmembrane region" description="Helical" evidence="1">
    <location>
        <begin position="334"/>
        <end position="357"/>
    </location>
</feature>
<dbReference type="EMBL" id="DVNK01000054">
    <property type="protein sequence ID" value="HIU47426.1"/>
    <property type="molecule type" value="Genomic_DNA"/>
</dbReference>
<keyword evidence="1" id="KW-1133">Transmembrane helix</keyword>
<proteinExistence type="predicted"/>
<dbReference type="InterPro" id="IPR011435">
    <property type="entry name" value="UmpAB"/>
</dbReference>
<feature type="transmembrane region" description="Helical" evidence="1">
    <location>
        <begin position="16"/>
        <end position="35"/>
    </location>
</feature>